<keyword evidence="2" id="KW-1185">Reference proteome</keyword>
<name>A0ABQ9ZW35_9CRUS</name>
<gene>
    <name evidence="1" type="ORF">OUZ56_032083</name>
</gene>
<accession>A0ABQ9ZW35</accession>
<comment type="caution">
    <text evidence="1">The sequence shown here is derived from an EMBL/GenBank/DDBJ whole genome shotgun (WGS) entry which is preliminary data.</text>
</comment>
<proteinExistence type="predicted"/>
<dbReference type="EMBL" id="JAOYFB010000005">
    <property type="protein sequence ID" value="KAK4017130.1"/>
    <property type="molecule type" value="Genomic_DNA"/>
</dbReference>
<evidence type="ECO:0000313" key="2">
    <source>
        <dbReference type="Proteomes" id="UP001234178"/>
    </source>
</evidence>
<dbReference type="Proteomes" id="UP001234178">
    <property type="component" value="Unassembled WGS sequence"/>
</dbReference>
<reference evidence="1 2" key="1">
    <citation type="journal article" date="2023" name="Nucleic Acids Res.">
        <title>The hologenome of Daphnia magna reveals possible DNA methylation and microbiome-mediated evolution of the host genome.</title>
        <authorList>
            <person name="Chaturvedi A."/>
            <person name="Li X."/>
            <person name="Dhandapani V."/>
            <person name="Marshall H."/>
            <person name="Kissane S."/>
            <person name="Cuenca-Cambronero M."/>
            <person name="Asole G."/>
            <person name="Calvet F."/>
            <person name="Ruiz-Romero M."/>
            <person name="Marangio P."/>
            <person name="Guigo R."/>
            <person name="Rago D."/>
            <person name="Mirbahai L."/>
            <person name="Eastwood N."/>
            <person name="Colbourne J.K."/>
            <person name="Zhou J."/>
            <person name="Mallon E."/>
            <person name="Orsini L."/>
        </authorList>
    </citation>
    <scope>NUCLEOTIDE SEQUENCE [LARGE SCALE GENOMIC DNA]</scope>
    <source>
        <strain evidence="1">LRV0_1</strain>
    </source>
</reference>
<protein>
    <submittedName>
        <fullName evidence="1">Uncharacterized protein</fullName>
    </submittedName>
</protein>
<evidence type="ECO:0000313" key="1">
    <source>
        <dbReference type="EMBL" id="KAK4017130.1"/>
    </source>
</evidence>
<sequence>MPTVISVRRVASKMSNYYKKCIVEGCPNNRVGEKLVGVVNLLRFLPGLTNASYMTQILLRKEERFGYPGKPCYYMNKHHPDWAPSLSLNQASCSTRSERNFLFSYNRGVNSSKWWLATLPDYSNPAIRSLQEGQSTPIRQILGAGLKFILWPKQIGKVHEYFGFSTSFYA</sequence>
<organism evidence="1 2">
    <name type="scientific">Daphnia magna</name>
    <dbReference type="NCBI Taxonomy" id="35525"/>
    <lineage>
        <taxon>Eukaryota</taxon>
        <taxon>Metazoa</taxon>
        <taxon>Ecdysozoa</taxon>
        <taxon>Arthropoda</taxon>
        <taxon>Crustacea</taxon>
        <taxon>Branchiopoda</taxon>
        <taxon>Diplostraca</taxon>
        <taxon>Cladocera</taxon>
        <taxon>Anomopoda</taxon>
        <taxon>Daphniidae</taxon>
        <taxon>Daphnia</taxon>
    </lineage>
</organism>